<feature type="domain" description="Glucose-6-phosphate dehydrogenase NAD-binding" evidence="12">
    <location>
        <begin position="4"/>
        <end position="112"/>
    </location>
</feature>
<dbReference type="PRINTS" id="PR00079">
    <property type="entry name" value="G6PDHDRGNASE"/>
</dbReference>
<dbReference type="EC" id="1.1.1.49" evidence="4 11"/>
<accession>A0A915JBX2</accession>
<dbReference type="AlphaFoldDB" id="A0A915JBX2"/>
<dbReference type="PIRSF" id="PIRSF000110">
    <property type="entry name" value="G6PD"/>
    <property type="match status" value="1"/>
</dbReference>
<dbReference type="Pfam" id="PF02781">
    <property type="entry name" value="G6PD_C"/>
    <property type="match status" value="1"/>
</dbReference>
<dbReference type="GO" id="GO:0009051">
    <property type="term" value="P:pentose-phosphate shunt, oxidative branch"/>
    <property type="evidence" value="ECO:0007669"/>
    <property type="project" value="TreeGrafter"/>
</dbReference>
<dbReference type="GO" id="GO:0004345">
    <property type="term" value="F:glucose-6-phosphate dehydrogenase activity"/>
    <property type="evidence" value="ECO:0007669"/>
    <property type="project" value="UniProtKB-EC"/>
</dbReference>
<keyword evidence="7 11" id="KW-0521">NADP</keyword>
<comment type="function">
    <text evidence="11">Catalyzes the rate-limiting step of the oxidative pentose-phosphate pathway, which represents a route for the dissimilation of carbohydrates besides glycolysis.</text>
</comment>
<dbReference type="GO" id="GO:0005829">
    <property type="term" value="C:cytosol"/>
    <property type="evidence" value="ECO:0007669"/>
    <property type="project" value="TreeGrafter"/>
</dbReference>
<comment type="similarity">
    <text evidence="3 11">Belongs to the glucose-6-phosphate dehydrogenase family.</text>
</comment>
<dbReference type="PROSITE" id="PS00069">
    <property type="entry name" value="G6P_DEHYDROGENASE"/>
    <property type="match status" value="1"/>
</dbReference>
<dbReference type="PANTHER" id="PTHR23429">
    <property type="entry name" value="GLUCOSE-6-PHOSPHATE 1-DEHYDROGENASE G6PD"/>
    <property type="match status" value="1"/>
</dbReference>
<evidence type="ECO:0000313" key="15">
    <source>
        <dbReference type="WBParaSite" id="nRc.2.0.1.t23657-RA"/>
    </source>
</evidence>
<dbReference type="Gene3D" id="3.40.50.720">
    <property type="entry name" value="NAD(P)-binding Rossmann-like Domain"/>
    <property type="match status" value="1"/>
</dbReference>
<evidence type="ECO:0000256" key="4">
    <source>
        <dbReference type="ARBA" id="ARBA00013019"/>
    </source>
</evidence>
<keyword evidence="6 11" id="KW-0313">Glucose metabolism</keyword>
<evidence type="ECO:0000256" key="3">
    <source>
        <dbReference type="ARBA" id="ARBA00009975"/>
    </source>
</evidence>
<organism evidence="14 15">
    <name type="scientific">Romanomermis culicivorax</name>
    <name type="common">Nematode worm</name>
    <dbReference type="NCBI Taxonomy" id="13658"/>
    <lineage>
        <taxon>Eukaryota</taxon>
        <taxon>Metazoa</taxon>
        <taxon>Ecdysozoa</taxon>
        <taxon>Nematoda</taxon>
        <taxon>Enoplea</taxon>
        <taxon>Dorylaimia</taxon>
        <taxon>Mermithida</taxon>
        <taxon>Mermithoidea</taxon>
        <taxon>Mermithidae</taxon>
        <taxon>Romanomermis</taxon>
    </lineage>
</organism>
<dbReference type="WBParaSite" id="nRc.2.0.1.t23657-RA">
    <property type="protein sequence ID" value="nRc.2.0.1.t23657-RA"/>
    <property type="gene ID" value="nRc.2.0.1.g23657"/>
</dbReference>
<name>A0A915JBX2_ROMCU</name>
<evidence type="ECO:0000256" key="7">
    <source>
        <dbReference type="ARBA" id="ARBA00022857"/>
    </source>
</evidence>
<dbReference type="InterPro" id="IPR001282">
    <property type="entry name" value="G6P_DH"/>
</dbReference>
<keyword evidence="8 11" id="KW-0560">Oxidoreductase</keyword>
<evidence type="ECO:0000256" key="8">
    <source>
        <dbReference type="ARBA" id="ARBA00023002"/>
    </source>
</evidence>
<dbReference type="InterPro" id="IPR019796">
    <property type="entry name" value="G6P_DH_AS"/>
</dbReference>
<sequence>MTINSYVQGDYDKPDGFQKLDLYIKSKLKYPDVIYNRIFYLALPPTVYNDVTVNIKHNCISDNGGWNRLVVEKPFGRDSASSAALSKHLADLFSENEIYRIDHYLGKEMVQNLMTLRFGNRLFAPSWNRDHIASVTISFKEPFGTYGRGGYFDQFGIIRDVMQNHLIQIVCLFAMEKPASKEAEDIRNEKVKVLKVIQPIDIENVVLGQYVASSDPKIDDAKFGYKDDPTVPDDSTTPTYALAVLFIKNERWDGVPFFLRVGKALNERKADVRIQFKEVVHGDIFDPGVCKRNELVLRVQPNEAVYAKVMTKRPGMGFELEETELDLTYHARYKVNLTDIRLPDAYERLILEVFGGSQINFVRSDELQHAWRIFTPLLHKIEAEKVQPIPYEYGSRGPREADELMQNHGFVYTGTYRWKTPIHNA</sequence>
<reference evidence="15" key="1">
    <citation type="submission" date="2022-11" db="UniProtKB">
        <authorList>
            <consortium name="WormBaseParasite"/>
        </authorList>
    </citation>
    <scope>IDENTIFICATION</scope>
</reference>
<evidence type="ECO:0000256" key="10">
    <source>
        <dbReference type="ARBA" id="ARBA00047696"/>
    </source>
</evidence>
<dbReference type="GO" id="GO:0050661">
    <property type="term" value="F:NADP binding"/>
    <property type="evidence" value="ECO:0007669"/>
    <property type="project" value="InterPro"/>
</dbReference>
<evidence type="ECO:0000256" key="2">
    <source>
        <dbReference type="ARBA" id="ARBA00004937"/>
    </source>
</evidence>
<evidence type="ECO:0000259" key="13">
    <source>
        <dbReference type="Pfam" id="PF02781"/>
    </source>
</evidence>
<keyword evidence="9 11" id="KW-0119">Carbohydrate metabolism</keyword>
<dbReference type="SUPFAM" id="SSF51735">
    <property type="entry name" value="NAD(P)-binding Rossmann-fold domains"/>
    <property type="match status" value="1"/>
</dbReference>
<dbReference type="PANTHER" id="PTHR23429:SF0">
    <property type="entry name" value="GLUCOSE-6-PHOSPHATE 1-DEHYDROGENASE"/>
    <property type="match status" value="1"/>
</dbReference>
<dbReference type="Pfam" id="PF00479">
    <property type="entry name" value="G6PD_N"/>
    <property type="match status" value="1"/>
</dbReference>
<evidence type="ECO:0000256" key="1">
    <source>
        <dbReference type="ARBA" id="ARBA00002914"/>
    </source>
</evidence>
<evidence type="ECO:0000256" key="11">
    <source>
        <dbReference type="RuleBase" id="RU362120"/>
    </source>
</evidence>
<comment type="catalytic activity">
    <reaction evidence="10">
        <text>D-glucose 6-phosphate + NADP(+) = 6-phospho-D-glucono-1,5-lactone + NADPH + H(+)</text>
        <dbReference type="Rhea" id="RHEA:15841"/>
        <dbReference type="ChEBI" id="CHEBI:15378"/>
        <dbReference type="ChEBI" id="CHEBI:57783"/>
        <dbReference type="ChEBI" id="CHEBI:57955"/>
        <dbReference type="ChEBI" id="CHEBI:58349"/>
        <dbReference type="ChEBI" id="CHEBI:61548"/>
        <dbReference type="EC" id="1.1.1.49"/>
    </reaction>
    <physiologicalReaction direction="left-to-right" evidence="10">
        <dbReference type="Rhea" id="RHEA:15842"/>
    </physiologicalReaction>
</comment>
<feature type="domain" description="Glucose-6-phosphate dehydrogenase C-terminal" evidence="13">
    <location>
        <begin position="114"/>
        <end position="412"/>
    </location>
</feature>
<dbReference type="GO" id="GO:0006006">
    <property type="term" value="P:glucose metabolic process"/>
    <property type="evidence" value="ECO:0007669"/>
    <property type="project" value="UniProtKB-KW"/>
</dbReference>
<dbReference type="HAMAP" id="MF_00966">
    <property type="entry name" value="G6PD"/>
    <property type="match status" value="1"/>
</dbReference>
<dbReference type="InterPro" id="IPR036291">
    <property type="entry name" value="NAD(P)-bd_dom_sf"/>
</dbReference>
<evidence type="ECO:0000259" key="12">
    <source>
        <dbReference type="Pfam" id="PF00479"/>
    </source>
</evidence>
<evidence type="ECO:0000256" key="6">
    <source>
        <dbReference type="ARBA" id="ARBA00022526"/>
    </source>
</evidence>
<evidence type="ECO:0000256" key="5">
    <source>
        <dbReference type="ARBA" id="ARBA00020444"/>
    </source>
</evidence>
<dbReference type="InterPro" id="IPR022674">
    <property type="entry name" value="G6P_DH_NAD-bd"/>
</dbReference>
<comment type="function">
    <text evidence="1">Cytosolic glucose-6-phosphate dehydrogenase that catalyzes the first and rate-limiting step of the oxidative branch within the pentose phosphate pathway/shunt, an alternative route to glycolysis for the dissimilation of carbohydrates and a major source of reducing power and metabolic intermediates for fatty acid and nucleic acid biosynthetic processes.</text>
</comment>
<dbReference type="NCBIfam" id="TIGR00871">
    <property type="entry name" value="zwf"/>
    <property type="match status" value="1"/>
</dbReference>
<dbReference type="Proteomes" id="UP000887565">
    <property type="component" value="Unplaced"/>
</dbReference>
<comment type="pathway">
    <text evidence="2 11">Carbohydrate degradation; pentose phosphate pathway; D-ribulose 5-phosphate from D-glucose 6-phosphate (oxidative stage): step 1/3.</text>
</comment>
<protein>
    <recommendedName>
        <fullName evidence="5 11">Glucose-6-phosphate 1-dehydrogenase</fullName>
        <ecNumber evidence="4 11">1.1.1.49</ecNumber>
    </recommendedName>
</protein>
<dbReference type="SUPFAM" id="SSF55347">
    <property type="entry name" value="Glyceraldehyde-3-phosphate dehydrogenase-like, C-terminal domain"/>
    <property type="match status" value="1"/>
</dbReference>
<keyword evidence="14" id="KW-1185">Reference proteome</keyword>
<evidence type="ECO:0000313" key="14">
    <source>
        <dbReference type="Proteomes" id="UP000887565"/>
    </source>
</evidence>
<dbReference type="OMA" id="ERAGYYE"/>
<dbReference type="Gene3D" id="3.30.360.10">
    <property type="entry name" value="Dihydrodipicolinate Reductase, domain 2"/>
    <property type="match status" value="1"/>
</dbReference>
<dbReference type="InterPro" id="IPR022675">
    <property type="entry name" value="G6P_DH_C"/>
</dbReference>
<evidence type="ECO:0000256" key="9">
    <source>
        <dbReference type="ARBA" id="ARBA00023277"/>
    </source>
</evidence>
<proteinExistence type="inferred from homology"/>